<comment type="caution">
    <text evidence="6">Lacks conserved residue(s) required for the propagation of feature annotation.</text>
</comment>
<name>A0ABD2NUN2_9CUCU</name>
<keyword evidence="4" id="KW-0732">Signal</keyword>
<protein>
    <submittedName>
        <fullName evidence="9">Uncharacterized protein</fullName>
    </submittedName>
</protein>
<accession>A0ABD2NUN2</accession>
<gene>
    <name evidence="9" type="ORF">HHI36_005627</name>
</gene>
<dbReference type="CDD" id="cd00054">
    <property type="entry name" value="EGF_CA"/>
    <property type="match status" value="1"/>
</dbReference>
<feature type="disulfide bond" evidence="6">
    <location>
        <begin position="121"/>
        <end position="138"/>
    </location>
</feature>
<evidence type="ECO:0000256" key="1">
    <source>
        <dbReference type="ARBA" id="ARBA00004613"/>
    </source>
</evidence>
<keyword evidence="3 6" id="KW-0245">EGF-like domain</keyword>
<dbReference type="InterPro" id="IPR036179">
    <property type="entry name" value="Ig-like_dom_sf"/>
</dbReference>
<feature type="domain" description="Ig-like" evidence="8">
    <location>
        <begin position="4"/>
        <end position="94"/>
    </location>
</feature>
<dbReference type="InterPro" id="IPR007110">
    <property type="entry name" value="Ig-like_dom"/>
</dbReference>
<comment type="caution">
    <text evidence="9">The sequence shown here is derived from an EMBL/GenBank/DDBJ whole genome shotgun (WGS) entry which is preliminary data.</text>
</comment>
<evidence type="ECO:0000256" key="2">
    <source>
        <dbReference type="ARBA" id="ARBA00022525"/>
    </source>
</evidence>
<dbReference type="CDD" id="cd00096">
    <property type="entry name" value="Ig"/>
    <property type="match status" value="1"/>
</dbReference>
<dbReference type="Gene3D" id="2.60.40.10">
    <property type="entry name" value="Immunoglobulins"/>
    <property type="match status" value="1"/>
</dbReference>
<dbReference type="Pfam" id="PF07679">
    <property type="entry name" value="I-set"/>
    <property type="match status" value="1"/>
</dbReference>
<dbReference type="Proteomes" id="UP001516400">
    <property type="component" value="Unassembled WGS sequence"/>
</dbReference>
<dbReference type="PANTHER" id="PTHR10740:SF14">
    <property type="entry name" value="EGF-LIKE DOMAIN-CONTAINING PROTEIN"/>
    <property type="match status" value="1"/>
</dbReference>
<dbReference type="InterPro" id="IPR013098">
    <property type="entry name" value="Ig_I-set"/>
</dbReference>
<evidence type="ECO:0000259" key="7">
    <source>
        <dbReference type="PROSITE" id="PS50026"/>
    </source>
</evidence>
<dbReference type="PROSITE" id="PS50026">
    <property type="entry name" value="EGF_3"/>
    <property type="match status" value="1"/>
</dbReference>
<keyword evidence="5 6" id="KW-1015">Disulfide bond</keyword>
<dbReference type="PROSITE" id="PS50835">
    <property type="entry name" value="IG_LIKE"/>
    <property type="match status" value="1"/>
</dbReference>
<reference evidence="9 10" key="1">
    <citation type="journal article" date="2021" name="BMC Biol.">
        <title>Horizontally acquired antibacterial genes associated with adaptive radiation of ladybird beetles.</title>
        <authorList>
            <person name="Li H.S."/>
            <person name="Tang X.F."/>
            <person name="Huang Y.H."/>
            <person name="Xu Z.Y."/>
            <person name="Chen M.L."/>
            <person name="Du X.Y."/>
            <person name="Qiu B.Y."/>
            <person name="Chen P.T."/>
            <person name="Zhang W."/>
            <person name="Slipinski A."/>
            <person name="Escalona H.E."/>
            <person name="Waterhouse R.M."/>
            <person name="Zwick A."/>
            <person name="Pang H."/>
        </authorList>
    </citation>
    <scope>NUCLEOTIDE SEQUENCE [LARGE SCALE GENOMIC DNA]</scope>
    <source>
        <strain evidence="9">SYSU2018</strain>
    </source>
</reference>
<organism evidence="9 10">
    <name type="scientific">Cryptolaemus montrouzieri</name>
    <dbReference type="NCBI Taxonomy" id="559131"/>
    <lineage>
        <taxon>Eukaryota</taxon>
        <taxon>Metazoa</taxon>
        <taxon>Ecdysozoa</taxon>
        <taxon>Arthropoda</taxon>
        <taxon>Hexapoda</taxon>
        <taxon>Insecta</taxon>
        <taxon>Pterygota</taxon>
        <taxon>Neoptera</taxon>
        <taxon>Endopterygota</taxon>
        <taxon>Coleoptera</taxon>
        <taxon>Polyphaga</taxon>
        <taxon>Cucujiformia</taxon>
        <taxon>Coccinelloidea</taxon>
        <taxon>Coccinellidae</taxon>
        <taxon>Scymninae</taxon>
        <taxon>Scymnini</taxon>
        <taxon>Cryptolaemus</taxon>
    </lineage>
</organism>
<dbReference type="Gene3D" id="2.10.25.10">
    <property type="entry name" value="Laminin"/>
    <property type="match status" value="1"/>
</dbReference>
<evidence type="ECO:0000256" key="4">
    <source>
        <dbReference type="ARBA" id="ARBA00022729"/>
    </source>
</evidence>
<feature type="non-terminal residue" evidence="9">
    <location>
        <position position="1"/>
    </location>
</feature>
<dbReference type="InterPro" id="IPR003598">
    <property type="entry name" value="Ig_sub2"/>
</dbReference>
<dbReference type="PROSITE" id="PS01186">
    <property type="entry name" value="EGF_2"/>
    <property type="match status" value="1"/>
</dbReference>
<keyword evidence="10" id="KW-1185">Reference proteome</keyword>
<dbReference type="AlphaFoldDB" id="A0ABD2NUN2"/>
<keyword evidence="2" id="KW-0964">Secreted</keyword>
<dbReference type="PANTHER" id="PTHR10740">
    <property type="entry name" value="TRANSFORMING GROWTH FACTOR ALPHA"/>
    <property type="match status" value="1"/>
</dbReference>
<dbReference type="Pfam" id="PF00008">
    <property type="entry name" value="EGF"/>
    <property type="match status" value="1"/>
</dbReference>
<dbReference type="PROSITE" id="PS00022">
    <property type="entry name" value="EGF_1"/>
    <property type="match status" value="1"/>
</dbReference>
<proteinExistence type="predicted"/>
<dbReference type="InterPro" id="IPR013783">
    <property type="entry name" value="Ig-like_fold"/>
</dbReference>
<dbReference type="GO" id="GO:0005576">
    <property type="term" value="C:extracellular region"/>
    <property type="evidence" value="ECO:0007669"/>
    <property type="project" value="UniProtKB-SubCell"/>
</dbReference>
<dbReference type="InterPro" id="IPR000742">
    <property type="entry name" value="EGF"/>
</dbReference>
<evidence type="ECO:0000313" key="10">
    <source>
        <dbReference type="Proteomes" id="UP001516400"/>
    </source>
</evidence>
<evidence type="ECO:0000256" key="3">
    <source>
        <dbReference type="ARBA" id="ARBA00022536"/>
    </source>
</evidence>
<dbReference type="SMART" id="SM00408">
    <property type="entry name" value="IGc2"/>
    <property type="match status" value="1"/>
</dbReference>
<dbReference type="EMBL" id="JABFTP020000144">
    <property type="protein sequence ID" value="KAL3282441.1"/>
    <property type="molecule type" value="Genomic_DNA"/>
</dbReference>
<evidence type="ECO:0000256" key="5">
    <source>
        <dbReference type="ARBA" id="ARBA00023157"/>
    </source>
</evidence>
<feature type="domain" description="EGF-like" evidence="7">
    <location>
        <begin position="108"/>
        <end position="150"/>
    </location>
</feature>
<feature type="disulfide bond" evidence="6">
    <location>
        <begin position="140"/>
        <end position="149"/>
    </location>
</feature>
<evidence type="ECO:0000256" key="6">
    <source>
        <dbReference type="PROSITE-ProRule" id="PRU00076"/>
    </source>
</evidence>
<comment type="subcellular location">
    <subcellularLocation>
        <location evidence="1">Secreted</location>
    </subcellularLocation>
</comment>
<evidence type="ECO:0000259" key="8">
    <source>
        <dbReference type="PROSITE" id="PS50835"/>
    </source>
</evidence>
<dbReference type="SUPFAM" id="SSF48726">
    <property type="entry name" value="Immunoglobulin"/>
    <property type="match status" value="1"/>
</dbReference>
<sequence>IRPPRVMEIEDKSVSGNGGRKRRLRLICRSKGLPIPMLSWSRNGTLIHPNQRIRITYKKRSSTLLITEPSKSDQGRYECTASGVSGKPSSSHFDFHDFSVHSENSEATDRPCDPDMALHYCFNGGTCHYVMKMQEMYCVCPDGYTGLRCDSKLPSQSSMYPSTPSLYTCKMGLSTRYFC</sequence>
<evidence type="ECO:0000313" key="9">
    <source>
        <dbReference type="EMBL" id="KAL3282441.1"/>
    </source>
</evidence>
<dbReference type="SMART" id="SM00181">
    <property type="entry name" value="EGF"/>
    <property type="match status" value="1"/>
</dbReference>
<dbReference type="SUPFAM" id="SSF57196">
    <property type="entry name" value="EGF/Laminin"/>
    <property type="match status" value="1"/>
</dbReference>